<protein>
    <recommendedName>
        <fullName evidence="6">RRM domain-containing protein</fullName>
    </recommendedName>
</protein>
<gene>
    <name evidence="7" type="ORF">Taro_003991</name>
</gene>
<feature type="compositionally biased region" description="Basic and acidic residues" evidence="5">
    <location>
        <begin position="279"/>
        <end position="318"/>
    </location>
</feature>
<dbReference type="InterPro" id="IPR012677">
    <property type="entry name" value="Nucleotide-bd_a/b_plait_sf"/>
</dbReference>
<dbReference type="OrthoDB" id="10266058at2759"/>
<evidence type="ECO:0000256" key="4">
    <source>
        <dbReference type="PROSITE-ProRule" id="PRU00176"/>
    </source>
</evidence>
<sequence length="992" mass="111173">MIKLGLFLLFNGTRSHGNHFARHPHEPFGPFVRYWTSHLKFQARAFLRCLAGEWGAFLLIRLQTHRLPLLPLSPRPPSGLRRTCRVTRGLLRSSPLGAAESGDRSQALRRQDFSCLPLCYYLRPPLPPLTVMSRRRNKKPDEDAKEKAPPPKLIPERGDAVNAPPHRGSARENNLRKDSKDMARSSKTKEESVPTRRDKNKMHHDLETNKKAKSSHEKSSRDKEIKKESHHGSRADDRPKVDFEKGSSRKHSKDAQMKDKHDGEDGKLREKRRKNLNGIDEKPRRDMDAFTSKMHDSSKRQDLEPLERRKIQRYEEPRSKRRRSRSREYDRGRDRGSVSVSPRVHKRSFYGRDYTESSSRSLKDRPERQYSDADKYRTSGNGGYEGGRYRRRGSGLGGYSPRKRRPDAAVIKIPSPTARSPERKGATWDLPPLEVNISVSVPVPVPSNLQPATQNVDDQPPSIPESPTKLNSQRTPASGPAISLASIDSVHLTQATRPRRRLYIENLPASATDKSLTGCLNAFLQSTGANHIPGTQPCISCIINKEKSQAVVEFLTPEDATAALSFDGKSFSGFILRLRRPKDFIDATPTTIDIFMQTGASEKPAAVVNTISDVVKDSPYKIFVGGITEFLSSDMLLEIAGAFGPVKAYRFEFNSELNQPCAFLEYVDQSITQKACAALNGMKLGGNVLTVVVALQDTHLGEEKDEKPPFYGIPEHARPLLEGPTQILKLKNVFDQENFLQLSESELEEIVEDIRIECARFGTVKSVNVVRYENRCNATTKVEDLMDESGKIKSGEDTFEGDINQITEQVPSDEVKKTSDSGEVLRNSEAIVDNVEADLQERDHCQSTQVTADAIQEEPLKLEVAGGEPATVNEVDKPEESYIEDGLIRDDSKQVEVNTELGKSFPELESTVPEKSGASVEDCSHQSLDHSLGPGCVLVEFLRKEVTCMAAHSLNGRIYDGRRVTASYVAHDIYRKLWLEASWWAVGVEVKG</sequence>
<feature type="compositionally biased region" description="Basic and acidic residues" evidence="5">
    <location>
        <begin position="326"/>
        <end position="336"/>
    </location>
</feature>
<dbReference type="SMART" id="SM00360">
    <property type="entry name" value="RRM"/>
    <property type="match status" value="2"/>
</dbReference>
<evidence type="ECO:0000256" key="3">
    <source>
        <dbReference type="ARBA" id="ARBA00023187"/>
    </source>
</evidence>
<feature type="compositionally biased region" description="Polar residues" evidence="5">
    <location>
        <begin position="448"/>
        <end position="457"/>
    </location>
</feature>
<proteinExistence type="predicted"/>
<dbReference type="GO" id="GO:0008380">
    <property type="term" value="P:RNA splicing"/>
    <property type="evidence" value="ECO:0007669"/>
    <property type="project" value="UniProtKB-KW"/>
</dbReference>
<organism evidence="7 8">
    <name type="scientific">Colocasia esculenta</name>
    <name type="common">Wild taro</name>
    <name type="synonym">Arum esculentum</name>
    <dbReference type="NCBI Taxonomy" id="4460"/>
    <lineage>
        <taxon>Eukaryota</taxon>
        <taxon>Viridiplantae</taxon>
        <taxon>Streptophyta</taxon>
        <taxon>Embryophyta</taxon>
        <taxon>Tracheophyta</taxon>
        <taxon>Spermatophyta</taxon>
        <taxon>Magnoliopsida</taxon>
        <taxon>Liliopsida</taxon>
        <taxon>Araceae</taxon>
        <taxon>Aroideae</taxon>
        <taxon>Colocasieae</taxon>
        <taxon>Colocasia</taxon>
    </lineage>
</organism>
<evidence type="ECO:0000313" key="7">
    <source>
        <dbReference type="EMBL" id="MQL71670.1"/>
    </source>
</evidence>
<evidence type="ECO:0000256" key="5">
    <source>
        <dbReference type="SAM" id="MobiDB-lite"/>
    </source>
</evidence>
<evidence type="ECO:0000313" key="8">
    <source>
        <dbReference type="Proteomes" id="UP000652761"/>
    </source>
</evidence>
<evidence type="ECO:0000256" key="1">
    <source>
        <dbReference type="ARBA" id="ARBA00022664"/>
    </source>
</evidence>
<comment type="caution">
    <text evidence="7">The sequence shown here is derived from an EMBL/GenBank/DDBJ whole genome shotgun (WGS) entry which is preliminary data.</text>
</comment>
<feature type="compositionally biased region" description="Basic and acidic residues" evidence="5">
    <location>
        <begin position="169"/>
        <end position="268"/>
    </location>
</feature>
<dbReference type="GO" id="GO:0006397">
    <property type="term" value="P:mRNA processing"/>
    <property type="evidence" value="ECO:0007669"/>
    <property type="project" value="UniProtKB-KW"/>
</dbReference>
<dbReference type="EMBL" id="NMUH01000106">
    <property type="protein sequence ID" value="MQL71670.1"/>
    <property type="molecule type" value="Genomic_DNA"/>
</dbReference>
<keyword evidence="8" id="KW-1185">Reference proteome</keyword>
<dbReference type="InterPro" id="IPR035979">
    <property type="entry name" value="RBD_domain_sf"/>
</dbReference>
<dbReference type="AlphaFoldDB" id="A0A843TQF0"/>
<accession>A0A843TQF0</accession>
<dbReference type="PANTHER" id="PTHR23139">
    <property type="entry name" value="RNA-BINDING PROTEIN"/>
    <property type="match status" value="1"/>
</dbReference>
<dbReference type="Gene3D" id="3.30.70.330">
    <property type="match status" value="4"/>
</dbReference>
<feature type="region of interest" description="Disordered" evidence="5">
    <location>
        <begin position="446"/>
        <end position="480"/>
    </location>
</feature>
<dbReference type="PROSITE" id="PS50102">
    <property type="entry name" value="RRM"/>
    <property type="match status" value="2"/>
</dbReference>
<dbReference type="GO" id="GO:0003723">
    <property type="term" value="F:RNA binding"/>
    <property type="evidence" value="ECO:0007669"/>
    <property type="project" value="UniProtKB-UniRule"/>
</dbReference>
<feature type="domain" description="RRM" evidence="6">
    <location>
        <begin position="620"/>
        <end position="696"/>
    </location>
</feature>
<feature type="region of interest" description="Disordered" evidence="5">
    <location>
        <begin position="129"/>
        <end position="408"/>
    </location>
</feature>
<keyword evidence="2 4" id="KW-0694">RNA-binding</keyword>
<keyword evidence="3" id="KW-0508">mRNA splicing</keyword>
<feature type="compositionally biased region" description="Basic and acidic residues" evidence="5">
    <location>
        <begin position="139"/>
        <end position="159"/>
    </location>
</feature>
<feature type="domain" description="RRM" evidence="6">
    <location>
        <begin position="500"/>
        <end position="583"/>
    </location>
</feature>
<dbReference type="Pfam" id="PF00076">
    <property type="entry name" value="RRM_1"/>
    <property type="match status" value="1"/>
</dbReference>
<dbReference type="InterPro" id="IPR000504">
    <property type="entry name" value="RRM_dom"/>
</dbReference>
<reference evidence="7" key="1">
    <citation type="submission" date="2017-07" db="EMBL/GenBank/DDBJ databases">
        <title>Taro Niue Genome Assembly and Annotation.</title>
        <authorList>
            <person name="Atibalentja N."/>
            <person name="Keating K."/>
            <person name="Fields C.J."/>
        </authorList>
    </citation>
    <scope>NUCLEOTIDE SEQUENCE</scope>
    <source>
        <strain evidence="7">Niue_2</strain>
        <tissue evidence="7">Leaf</tissue>
    </source>
</reference>
<keyword evidence="1" id="KW-0507">mRNA processing</keyword>
<dbReference type="SUPFAM" id="SSF54928">
    <property type="entry name" value="RNA-binding domain, RBD"/>
    <property type="match status" value="2"/>
</dbReference>
<evidence type="ECO:0000256" key="2">
    <source>
        <dbReference type="ARBA" id="ARBA00022884"/>
    </source>
</evidence>
<name>A0A843TQF0_COLES</name>
<dbReference type="Proteomes" id="UP000652761">
    <property type="component" value="Unassembled WGS sequence"/>
</dbReference>
<feature type="compositionally biased region" description="Basic and acidic residues" evidence="5">
    <location>
        <begin position="361"/>
        <end position="377"/>
    </location>
</feature>
<evidence type="ECO:0000259" key="6">
    <source>
        <dbReference type="PROSITE" id="PS50102"/>
    </source>
</evidence>